<reference evidence="8 10" key="1">
    <citation type="submission" date="2020-01" db="EMBL/GenBank/DDBJ databases">
        <authorList>
            <consortium name="DOE Joint Genome Institute"/>
            <person name="Haridas S."/>
            <person name="Albert R."/>
            <person name="Binder M."/>
            <person name="Bloem J."/>
            <person name="Labutti K."/>
            <person name="Salamov A."/>
            <person name="Andreopoulos B."/>
            <person name="Baker S.E."/>
            <person name="Barry K."/>
            <person name="Bills G."/>
            <person name="Bluhm B.H."/>
            <person name="Cannon C."/>
            <person name="Castanera R."/>
            <person name="Culley D.E."/>
            <person name="Daum C."/>
            <person name="Ezra D."/>
            <person name="Gonzalez J.B."/>
            <person name="Henrissat B."/>
            <person name="Kuo A."/>
            <person name="Liang C."/>
            <person name="Lipzen A."/>
            <person name="Lutzoni F."/>
            <person name="Magnuson J."/>
            <person name="Mondo S."/>
            <person name="Nolan M."/>
            <person name="Ohm R."/>
            <person name="Pangilinan J."/>
            <person name="Park H.-J."/>
            <person name="Ramirez L."/>
            <person name="Alfaro M."/>
            <person name="Sun H."/>
            <person name="Tritt A."/>
            <person name="Yoshinaga Y."/>
            <person name="Zwiers L.-H."/>
            <person name="Turgeon B.G."/>
            <person name="Goodwin S.B."/>
            <person name="Spatafora J.W."/>
            <person name="Crous P.W."/>
            <person name="Grigoriev I.V."/>
        </authorList>
    </citation>
    <scope>NUCLEOTIDE SEQUENCE</scope>
    <source>
        <strain evidence="8 10">CBS 781.70</strain>
    </source>
</reference>
<evidence type="ECO:0000313" key="9">
    <source>
        <dbReference type="Proteomes" id="UP000504638"/>
    </source>
</evidence>
<evidence type="ECO:0000256" key="4">
    <source>
        <dbReference type="ARBA" id="ARBA00022786"/>
    </source>
</evidence>
<evidence type="ECO:0000256" key="6">
    <source>
        <dbReference type="ARBA" id="ARBA00023006"/>
    </source>
</evidence>
<dbReference type="PANTHER" id="PTHR14957:SF1">
    <property type="entry name" value="UBIQUITIN-LIKE-CONJUGATING ENZYME ATG10"/>
    <property type="match status" value="1"/>
</dbReference>
<dbReference type="PANTHER" id="PTHR14957">
    <property type="entry name" value="UBIQUITIN-LIKE-CONJUGATING ENZYME ATG10"/>
    <property type="match status" value="1"/>
</dbReference>
<reference evidence="10" key="3">
    <citation type="submission" date="2025-04" db="UniProtKB">
        <authorList>
            <consortium name="RefSeq"/>
        </authorList>
    </citation>
    <scope>IDENTIFICATION</scope>
    <source>
        <strain evidence="10">CBS 781.70</strain>
    </source>
</reference>
<dbReference type="GO" id="GO:0032446">
    <property type="term" value="P:protein modification by small protein conjugation"/>
    <property type="evidence" value="ECO:0007669"/>
    <property type="project" value="TreeGrafter"/>
</dbReference>
<organism evidence="8">
    <name type="scientific">Eremomyces bilateralis CBS 781.70</name>
    <dbReference type="NCBI Taxonomy" id="1392243"/>
    <lineage>
        <taxon>Eukaryota</taxon>
        <taxon>Fungi</taxon>
        <taxon>Dikarya</taxon>
        <taxon>Ascomycota</taxon>
        <taxon>Pezizomycotina</taxon>
        <taxon>Dothideomycetes</taxon>
        <taxon>Dothideomycetes incertae sedis</taxon>
        <taxon>Eremomycetales</taxon>
        <taxon>Eremomycetaceae</taxon>
        <taxon>Eremomyces</taxon>
    </lineage>
</organism>
<dbReference type="EMBL" id="ML975151">
    <property type="protein sequence ID" value="KAF1815921.1"/>
    <property type="molecule type" value="Genomic_DNA"/>
</dbReference>
<keyword evidence="6" id="KW-0072">Autophagy</keyword>
<dbReference type="GO" id="GO:0000422">
    <property type="term" value="P:autophagy of mitochondrion"/>
    <property type="evidence" value="ECO:0007669"/>
    <property type="project" value="TreeGrafter"/>
</dbReference>
<evidence type="ECO:0000256" key="1">
    <source>
        <dbReference type="ARBA" id="ARBA00005696"/>
    </source>
</evidence>
<dbReference type="OrthoDB" id="4089664at2759"/>
<comment type="similarity">
    <text evidence="1">Belongs to the ATG10 family.</text>
</comment>
<name>A0A6G1GDE9_9PEZI</name>
<gene>
    <name evidence="8 10" type="ORF">P152DRAFT_455645</name>
</gene>
<dbReference type="Proteomes" id="UP000504638">
    <property type="component" value="Unplaced"/>
</dbReference>
<dbReference type="Gene3D" id="3.30.1460.50">
    <property type="match status" value="1"/>
</dbReference>
<dbReference type="GeneID" id="54419399"/>
<protein>
    <recommendedName>
        <fullName evidence="2">Ubiquitin-like-conjugating enzyme ATG10</fullName>
    </recommendedName>
    <alternativeName>
        <fullName evidence="7">Autophagy-related protein 10</fullName>
    </alternativeName>
</protein>
<dbReference type="InterPro" id="IPR007135">
    <property type="entry name" value="Atg3/Atg10"/>
</dbReference>
<keyword evidence="5" id="KW-0653">Protein transport</keyword>
<dbReference type="AlphaFoldDB" id="A0A6G1GDE9"/>
<dbReference type="GO" id="GO:0061651">
    <property type="term" value="F:Atg12 conjugating enzyme activity"/>
    <property type="evidence" value="ECO:0007669"/>
    <property type="project" value="TreeGrafter"/>
</dbReference>
<evidence type="ECO:0000313" key="8">
    <source>
        <dbReference type="EMBL" id="KAF1815921.1"/>
    </source>
</evidence>
<dbReference type="RefSeq" id="XP_033537552.1">
    <property type="nucleotide sequence ID" value="XM_033678829.1"/>
</dbReference>
<dbReference type="GO" id="GO:0000045">
    <property type="term" value="P:autophagosome assembly"/>
    <property type="evidence" value="ECO:0007669"/>
    <property type="project" value="TreeGrafter"/>
</dbReference>
<proteinExistence type="inferred from homology"/>
<evidence type="ECO:0000256" key="7">
    <source>
        <dbReference type="ARBA" id="ARBA00029833"/>
    </source>
</evidence>
<keyword evidence="5" id="KW-0813">Transport</keyword>
<evidence type="ECO:0000256" key="5">
    <source>
        <dbReference type="ARBA" id="ARBA00022927"/>
    </source>
</evidence>
<evidence type="ECO:0000313" key="10">
    <source>
        <dbReference type="RefSeq" id="XP_033537552.1"/>
    </source>
</evidence>
<evidence type="ECO:0000256" key="3">
    <source>
        <dbReference type="ARBA" id="ARBA00022679"/>
    </source>
</evidence>
<dbReference type="GO" id="GO:0005829">
    <property type="term" value="C:cytosol"/>
    <property type="evidence" value="ECO:0007669"/>
    <property type="project" value="TreeGrafter"/>
</dbReference>
<sequence length="217" mass="24017">MSLVLPSFPLLSSSDFQAVCSTAIHELQSGKWLTPADWNISRLESNDGSGQGLIGLRIIRALDNPDQFGQDADKDDDELLEEHDTERLSISVARAHRYRVFYDIMLSPSMQMPVVWFSIHRANGTAVPLQRDVIIDSLVPTNVRSELTTQGAGPLGGISQAIHPNTGFPAWYIHPCETANALREVRGDVGSVHTDEYLRLWMGVVGPAVGLYWPQPR</sequence>
<keyword evidence="9" id="KW-1185">Reference proteome</keyword>
<dbReference type="GO" id="GO:0015031">
    <property type="term" value="P:protein transport"/>
    <property type="evidence" value="ECO:0007669"/>
    <property type="project" value="UniProtKB-KW"/>
</dbReference>
<accession>A0A6G1GDE9</accession>
<evidence type="ECO:0000256" key="2">
    <source>
        <dbReference type="ARBA" id="ARBA00021099"/>
    </source>
</evidence>
<keyword evidence="4" id="KW-0833">Ubl conjugation pathway</keyword>
<dbReference type="Pfam" id="PF03987">
    <property type="entry name" value="Autophagy_act_C"/>
    <property type="match status" value="1"/>
</dbReference>
<reference evidence="10" key="2">
    <citation type="submission" date="2020-04" db="EMBL/GenBank/DDBJ databases">
        <authorList>
            <consortium name="NCBI Genome Project"/>
        </authorList>
    </citation>
    <scope>NUCLEOTIDE SEQUENCE</scope>
    <source>
        <strain evidence="10">CBS 781.70</strain>
    </source>
</reference>
<keyword evidence="3" id="KW-0808">Transferase</keyword>